<gene>
    <name evidence="8" type="ordered locus">Bcep1808_7670</name>
</gene>
<dbReference type="InterPro" id="IPR008181">
    <property type="entry name" value="dUTPase"/>
</dbReference>
<evidence type="ECO:0000256" key="6">
    <source>
        <dbReference type="ARBA" id="ARBA00047686"/>
    </source>
</evidence>
<organism evidence="8 9">
    <name type="scientific">Burkholderia vietnamiensis (strain G4 / LMG 22486)</name>
    <name type="common">Burkholderia cepacia (strain R1808)</name>
    <dbReference type="NCBI Taxonomy" id="269482"/>
    <lineage>
        <taxon>Bacteria</taxon>
        <taxon>Pseudomonadati</taxon>
        <taxon>Pseudomonadota</taxon>
        <taxon>Betaproteobacteria</taxon>
        <taxon>Burkholderiales</taxon>
        <taxon>Burkholderiaceae</taxon>
        <taxon>Burkholderia</taxon>
        <taxon>Burkholderia cepacia complex</taxon>
    </lineage>
</organism>
<dbReference type="Pfam" id="PF00692">
    <property type="entry name" value="dUTPase"/>
    <property type="match status" value="1"/>
</dbReference>
<dbReference type="KEGG" id="bvi:Bcep1808_7670"/>
<evidence type="ECO:0000313" key="9">
    <source>
        <dbReference type="Proteomes" id="UP000002287"/>
    </source>
</evidence>
<keyword evidence="5" id="KW-0546">Nucleotide metabolism</keyword>
<proteinExistence type="inferred from homology"/>
<dbReference type="GO" id="GO:0004170">
    <property type="term" value="F:dUTP diphosphatase activity"/>
    <property type="evidence" value="ECO:0007669"/>
    <property type="project" value="UniProtKB-EC"/>
</dbReference>
<keyword evidence="8" id="KW-0614">Plasmid</keyword>
<protein>
    <recommendedName>
        <fullName evidence="2">dUTP diphosphatase</fullName>
        <ecNumber evidence="2">3.6.1.23</ecNumber>
    </recommendedName>
</protein>
<dbReference type="InterPro" id="IPR029054">
    <property type="entry name" value="dUTPase-like"/>
</dbReference>
<evidence type="ECO:0000256" key="2">
    <source>
        <dbReference type="ARBA" id="ARBA00012379"/>
    </source>
</evidence>
<dbReference type="GO" id="GO:0006226">
    <property type="term" value="P:dUMP biosynthetic process"/>
    <property type="evidence" value="ECO:0007669"/>
    <property type="project" value="InterPro"/>
</dbReference>
<comment type="catalytic activity">
    <reaction evidence="6">
        <text>dUTP + H2O = dUMP + diphosphate + H(+)</text>
        <dbReference type="Rhea" id="RHEA:10248"/>
        <dbReference type="ChEBI" id="CHEBI:15377"/>
        <dbReference type="ChEBI" id="CHEBI:15378"/>
        <dbReference type="ChEBI" id="CHEBI:33019"/>
        <dbReference type="ChEBI" id="CHEBI:61555"/>
        <dbReference type="ChEBI" id="CHEBI:246422"/>
        <dbReference type="EC" id="3.6.1.23"/>
    </reaction>
</comment>
<dbReference type="SUPFAM" id="SSF51283">
    <property type="entry name" value="dUTPase-like"/>
    <property type="match status" value="1"/>
</dbReference>
<keyword evidence="4" id="KW-0460">Magnesium</keyword>
<name>A4JW87_BURVG</name>
<dbReference type="CDD" id="cd07557">
    <property type="entry name" value="trimeric_dUTPase"/>
    <property type="match status" value="1"/>
</dbReference>
<dbReference type="Proteomes" id="UP000002287">
    <property type="component" value="Plasmid pBVIE05"/>
</dbReference>
<dbReference type="HOGENOM" id="CLU_1178483_0_0_4"/>
<dbReference type="PANTHER" id="PTHR11241">
    <property type="entry name" value="DEOXYURIDINE 5'-TRIPHOSPHATE NUCLEOTIDOHYDROLASE"/>
    <property type="match status" value="1"/>
</dbReference>
<sequence>MATLKIKRLHPDAVIPKFATEGAACFDLVAIDVDNAVAHPNDRQAAIVRTGLAVEIPPGYVMKIYSRSGHGFRDAVRLSNCVGIIDRDYRGEIKVALRADGGNYVVNNGDRVAQAMLELAPSVQFAEVEDLSETTRGEGGFGSTGTGALPADTAATAVLDTNGYERDDESLQCALELVGYEVPLDVIGYWPLETCIAVHDWALAAHLKASDNDVVVPECPASLARFAPKGCSYTI</sequence>
<dbReference type="EC" id="3.6.1.23" evidence="2"/>
<dbReference type="AlphaFoldDB" id="A4JW87"/>
<dbReference type="PANTHER" id="PTHR11241:SF0">
    <property type="entry name" value="DEOXYURIDINE 5'-TRIPHOSPHATE NUCLEOTIDOHYDROLASE"/>
    <property type="match status" value="1"/>
</dbReference>
<evidence type="ECO:0000256" key="5">
    <source>
        <dbReference type="ARBA" id="ARBA00023080"/>
    </source>
</evidence>
<keyword evidence="3 8" id="KW-0378">Hydrolase</keyword>
<evidence type="ECO:0000256" key="4">
    <source>
        <dbReference type="ARBA" id="ARBA00022842"/>
    </source>
</evidence>
<evidence type="ECO:0000313" key="8">
    <source>
        <dbReference type="EMBL" id="ABO60540.1"/>
    </source>
</evidence>
<evidence type="ECO:0000256" key="1">
    <source>
        <dbReference type="ARBA" id="ARBA00006581"/>
    </source>
</evidence>
<evidence type="ECO:0000256" key="3">
    <source>
        <dbReference type="ARBA" id="ARBA00022801"/>
    </source>
</evidence>
<dbReference type="InterPro" id="IPR033704">
    <property type="entry name" value="dUTPase_trimeric"/>
</dbReference>
<dbReference type="GO" id="GO:0046081">
    <property type="term" value="P:dUTP catabolic process"/>
    <property type="evidence" value="ECO:0007669"/>
    <property type="project" value="InterPro"/>
</dbReference>
<feature type="domain" description="dUTPase-like" evidence="7">
    <location>
        <begin position="13"/>
        <end position="145"/>
    </location>
</feature>
<dbReference type="Gene3D" id="2.70.40.10">
    <property type="match status" value="1"/>
</dbReference>
<reference evidence="8 9" key="1">
    <citation type="submission" date="2007-03" db="EMBL/GenBank/DDBJ databases">
        <title>Complete sequence of plasmid pBVIE05 of Burkholderia vietnamiensis G4.</title>
        <authorList>
            <consortium name="US DOE Joint Genome Institute"/>
            <person name="Copeland A."/>
            <person name="Lucas S."/>
            <person name="Lapidus A."/>
            <person name="Barry K."/>
            <person name="Detter J.C."/>
            <person name="Glavina del Rio T."/>
            <person name="Hammon N."/>
            <person name="Israni S."/>
            <person name="Dalin E."/>
            <person name="Tice H."/>
            <person name="Pitluck S."/>
            <person name="Chain P."/>
            <person name="Malfatti S."/>
            <person name="Shin M."/>
            <person name="Vergez L."/>
            <person name="Schmutz J."/>
            <person name="Larimer F."/>
            <person name="Land M."/>
            <person name="Hauser L."/>
            <person name="Kyrpides N."/>
            <person name="Tiedje J."/>
            <person name="Richardson P."/>
        </authorList>
    </citation>
    <scope>NUCLEOTIDE SEQUENCE [LARGE SCALE GENOMIC DNA]</scope>
    <source>
        <strain evidence="9">G4 / LMG 22486</strain>
        <plasmid evidence="8 9">pBVIE05</plasmid>
    </source>
</reference>
<geneLocation type="plasmid" evidence="8 9">
    <name>pBVIE05</name>
</geneLocation>
<dbReference type="NCBIfam" id="NF001862">
    <property type="entry name" value="PRK00601.1"/>
    <property type="match status" value="1"/>
</dbReference>
<dbReference type="EMBL" id="CP000621">
    <property type="protein sequence ID" value="ABO60540.1"/>
    <property type="molecule type" value="Genomic_DNA"/>
</dbReference>
<dbReference type="InterPro" id="IPR036157">
    <property type="entry name" value="dUTPase-like_sf"/>
</dbReference>
<evidence type="ECO:0000259" key="7">
    <source>
        <dbReference type="Pfam" id="PF00692"/>
    </source>
</evidence>
<comment type="similarity">
    <text evidence="1">Belongs to the dUTPase family.</text>
</comment>
<dbReference type="GO" id="GO:0000287">
    <property type="term" value="F:magnesium ion binding"/>
    <property type="evidence" value="ECO:0007669"/>
    <property type="project" value="InterPro"/>
</dbReference>
<accession>A4JW87</accession>
<dbReference type="NCBIfam" id="TIGR00576">
    <property type="entry name" value="dut"/>
    <property type="match status" value="1"/>
</dbReference>